<evidence type="ECO:0000256" key="1">
    <source>
        <dbReference type="SAM" id="Phobius"/>
    </source>
</evidence>
<dbReference type="InterPro" id="IPR007896">
    <property type="entry name" value="BTP_bacteria"/>
</dbReference>
<gene>
    <name evidence="3" type="ORF">ACFOPI_15645</name>
</gene>
<name>A0ABV7W5F6_9BURK</name>
<evidence type="ECO:0000313" key="3">
    <source>
        <dbReference type="EMBL" id="MFC3685038.1"/>
    </source>
</evidence>
<comment type="caution">
    <text evidence="3">The sequence shown here is derived from an EMBL/GenBank/DDBJ whole genome shotgun (WGS) entry which is preliminary data.</text>
</comment>
<protein>
    <submittedName>
        <fullName evidence="3">PACE efflux transporter</fullName>
    </submittedName>
</protein>
<feature type="domain" description="Chlorhexidine efflux transporter" evidence="2">
    <location>
        <begin position="10"/>
        <end position="72"/>
    </location>
</feature>
<organism evidence="3 4">
    <name type="scientific">Hydrogenophaga luteola</name>
    <dbReference type="NCBI Taxonomy" id="1591122"/>
    <lineage>
        <taxon>Bacteria</taxon>
        <taxon>Pseudomonadati</taxon>
        <taxon>Pseudomonadota</taxon>
        <taxon>Betaproteobacteria</taxon>
        <taxon>Burkholderiales</taxon>
        <taxon>Comamonadaceae</taxon>
        <taxon>Hydrogenophaga</taxon>
    </lineage>
</organism>
<dbReference type="InterPro" id="IPR058208">
    <property type="entry name" value="PACE"/>
</dbReference>
<accession>A0ABV7W5F6</accession>
<dbReference type="Proteomes" id="UP001595729">
    <property type="component" value="Unassembled WGS sequence"/>
</dbReference>
<keyword evidence="4" id="KW-1185">Reference proteome</keyword>
<feature type="domain" description="Chlorhexidine efflux transporter" evidence="2">
    <location>
        <begin position="86"/>
        <end position="144"/>
    </location>
</feature>
<keyword evidence="1" id="KW-0812">Transmembrane</keyword>
<keyword evidence="1" id="KW-0472">Membrane</keyword>
<feature type="transmembrane region" description="Helical" evidence="1">
    <location>
        <begin position="91"/>
        <end position="111"/>
    </location>
</feature>
<evidence type="ECO:0000313" key="4">
    <source>
        <dbReference type="Proteomes" id="UP001595729"/>
    </source>
</evidence>
<feature type="transmembrane region" description="Helical" evidence="1">
    <location>
        <begin position="20"/>
        <end position="37"/>
    </location>
</feature>
<dbReference type="NCBIfam" id="NF033664">
    <property type="entry name" value="PACE_transport"/>
    <property type="match status" value="1"/>
</dbReference>
<dbReference type="Pfam" id="PF05232">
    <property type="entry name" value="BTP"/>
    <property type="match status" value="2"/>
</dbReference>
<evidence type="ECO:0000259" key="2">
    <source>
        <dbReference type="Pfam" id="PF05232"/>
    </source>
</evidence>
<dbReference type="EMBL" id="JBHRXX010000007">
    <property type="protein sequence ID" value="MFC3685038.1"/>
    <property type="molecule type" value="Genomic_DNA"/>
</dbReference>
<proteinExistence type="predicted"/>
<feature type="transmembrane region" description="Helical" evidence="1">
    <location>
        <begin position="49"/>
        <end position="70"/>
    </location>
</feature>
<reference evidence="4" key="1">
    <citation type="journal article" date="2019" name="Int. J. Syst. Evol. Microbiol.">
        <title>The Global Catalogue of Microorganisms (GCM) 10K type strain sequencing project: providing services to taxonomists for standard genome sequencing and annotation.</title>
        <authorList>
            <consortium name="The Broad Institute Genomics Platform"/>
            <consortium name="The Broad Institute Genome Sequencing Center for Infectious Disease"/>
            <person name="Wu L."/>
            <person name="Ma J."/>
        </authorList>
    </citation>
    <scope>NUCLEOTIDE SEQUENCE [LARGE SCALE GENOMIC DNA]</scope>
    <source>
        <strain evidence="4">KCTC 42501</strain>
    </source>
</reference>
<feature type="transmembrane region" description="Helical" evidence="1">
    <location>
        <begin position="117"/>
        <end position="139"/>
    </location>
</feature>
<keyword evidence="1" id="KW-1133">Transmembrane helix</keyword>
<sequence length="160" mass="18292">MSTERSIPLRSMRERVIQTLSYELGALLIAAPLYQWLFSVSAGESLQLLVTLSVAVMLWSPVHNTVFDWLDARWFGRVASDRHGVSRWVHAFSHELSTLFATLPLIVWMGGYSWFDALLLDLGLTLFYTAYAWVFHWCFDRLRPVRTPSTTTAPSPRSPS</sequence>
<dbReference type="RefSeq" id="WP_382175622.1">
    <property type="nucleotide sequence ID" value="NZ_JBHRXX010000007.1"/>
</dbReference>